<evidence type="ECO:0000256" key="3">
    <source>
        <dbReference type="ARBA" id="ARBA00002380"/>
    </source>
</evidence>
<comment type="pathway">
    <text evidence="4">Carbohydrate biosynthesis; gluconeogenesis.</text>
</comment>
<dbReference type="PROSITE" id="PS00867">
    <property type="entry name" value="CPSASE_2"/>
    <property type="match status" value="1"/>
</dbReference>
<dbReference type="NCBIfam" id="NF006367">
    <property type="entry name" value="PRK08591.1"/>
    <property type="match status" value="1"/>
</dbReference>
<evidence type="ECO:0000256" key="2">
    <source>
        <dbReference type="ARBA" id="ARBA00001941"/>
    </source>
</evidence>
<dbReference type="FunFam" id="3.40.50.20:FF:000010">
    <property type="entry name" value="Propionyl-CoA carboxylase subunit alpha"/>
    <property type="match status" value="1"/>
</dbReference>
<evidence type="ECO:0000259" key="18">
    <source>
        <dbReference type="PROSITE" id="PS50975"/>
    </source>
</evidence>
<dbReference type="FunFam" id="3.30.1490.20:FF:000003">
    <property type="entry name" value="acetyl-CoA carboxylase isoform X1"/>
    <property type="match status" value="1"/>
</dbReference>
<evidence type="ECO:0000256" key="12">
    <source>
        <dbReference type="ARBA" id="ARBA00023317"/>
    </source>
</evidence>
<dbReference type="GO" id="GO:0004736">
    <property type="term" value="F:pyruvate carboxylase activity"/>
    <property type="evidence" value="ECO:0007669"/>
    <property type="project" value="UniProtKB-EC"/>
</dbReference>
<keyword evidence="11" id="KW-0092">Biotin</keyword>
<evidence type="ECO:0000256" key="8">
    <source>
        <dbReference type="ARBA" id="ARBA00022741"/>
    </source>
</evidence>
<dbReference type="InterPro" id="IPR005482">
    <property type="entry name" value="Biotin_COase_C"/>
</dbReference>
<evidence type="ECO:0000256" key="10">
    <source>
        <dbReference type="ARBA" id="ARBA00022842"/>
    </source>
</evidence>
<dbReference type="SMART" id="SM00878">
    <property type="entry name" value="Biotin_carb_C"/>
    <property type="match status" value="1"/>
</dbReference>
<dbReference type="KEGG" id="mok:Metok_0537"/>
<organism evidence="20 21">
    <name type="scientific">Methanothermococcus okinawensis (strain DSM 14208 / JCM 11175 / IH1)</name>
    <dbReference type="NCBI Taxonomy" id="647113"/>
    <lineage>
        <taxon>Archaea</taxon>
        <taxon>Methanobacteriati</taxon>
        <taxon>Methanobacteriota</taxon>
        <taxon>Methanomada group</taxon>
        <taxon>Methanococci</taxon>
        <taxon>Methanococcales</taxon>
        <taxon>Methanococcaceae</taxon>
        <taxon>Methanothermococcus</taxon>
    </lineage>
</organism>
<comment type="cofactor">
    <cofactor evidence="1">
        <name>Mn(2+)</name>
        <dbReference type="ChEBI" id="CHEBI:29035"/>
    </cofactor>
</comment>
<keyword evidence="6" id="KW-0312">Gluconeogenesis</keyword>
<dbReference type="Proteomes" id="UP000009296">
    <property type="component" value="Chromosome"/>
</dbReference>
<keyword evidence="8 17" id="KW-0547">Nucleotide-binding</keyword>
<dbReference type="InterPro" id="IPR011764">
    <property type="entry name" value="Biotin_carboxylation_dom"/>
</dbReference>
<evidence type="ECO:0000256" key="9">
    <source>
        <dbReference type="ARBA" id="ARBA00022840"/>
    </source>
</evidence>
<evidence type="ECO:0000256" key="1">
    <source>
        <dbReference type="ARBA" id="ARBA00001936"/>
    </source>
</evidence>
<dbReference type="NCBIfam" id="NF006406">
    <property type="entry name" value="PRK08654.1"/>
    <property type="match status" value="1"/>
</dbReference>
<keyword evidence="9 17" id="KW-0067">ATP-binding</keyword>
<dbReference type="FunFam" id="3.30.470.20:FF:000028">
    <property type="entry name" value="Methylcrotonoyl-CoA carboxylase subunit alpha, mitochondrial"/>
    <property type="match status" value="1"/>
</dbReference>
<dbReference type="eggNOG" id="arCOG01590">
    <property type="taxonomic scope" value="Archaea"/>
</dbReference>
<dbReference type="NCBIfam" id="TIGR00514">
    <property type="entry name" value="accC"/>
    <property type="match status" value="1"/>
</dbReference>
<evidence type="ECO:0000256" key="13">
    <source>
        <dbReference type="ARBA" id="ARBA00049382"/>
    </source>
</evidence>
<dbReference type="SUPFAM" id="SSF51246">
    <property type="entry name" value="Rudiment single hybrid motif"/>
    <property type="match status" value="1"/>
</dbReference>
<dbReference type="InterPro" id="IPR016185">
    <property type="entry name" value="PreATP-grasp_dom_sf"/>
</dbReference>
<dbReference type="InterPro" id="IPR011761">
    <property type="entry name" value="ATP-grasp"/>
</dbReference>
<evidence type="ECO:0000256" key="4">
    <source>
        <dbReference type="ARBA" id="ARBA00004742"/>
    </source>
</evidence>
<dbReference type="HOGENOM" id="CLU_000395_3_2_2"/>
<keyword evidence="21" id="KW-1185">Reference proteome</keyword>
<dbReference type="Pfam" id="PF02786">
    <property type="entry name" value="CPSase_L_D2"/>
    <property type="match status" value="1"/>
</dbReference>
<dbReference type="EMBL" id="CP002792">
    <property type="protein sequence ID" value="AEH06517.1"/>
    <property type="molecule type" value="Genomic_DNA"/>
</dbReference>
<reference evidence="20" key="1">
    <citation type="submission" date="2011-05" db="EMBL/GenBank/DDBJ databases">
        <title>Complete sequence of chromosome of Methanothermococcus okinawensis IH1.</title>
        <authorList>
            <consortium name="US DOE Joint Genome Institute"/>
            <person name="Lucas S."/>
            <person name="Han J."/>
            <person name="Lapidus A."/>
            <person name="Cheng J.-F."/>
            <person name="Goodwin L."/>
            <person name="Pitluck S."/>
            <person name="Peters L."/>
            <person name="Mikhailova N."/>
            <person name="Held B."/>
            <person name="Han C."/>
            <person name="Tapia R."/>
            <person name="Land M."/>
            <person name="Hauser L."/>
            <person name="Kyrpides N."/>
            <person name="Ivanova N."/>
            <person name="Pagani I."/>
            <person name="Sieprawska-Lupa M."/>
            <person name="Takai K."/>
            <person name="Miyazaki J."/>
            <person name="Whitman W."/>
            <person name="Woyke T."/>
        </authorList>
    </citation>
    <scope>NUCLEOTIDE SEQUENCE [LARGE SCALE GENOMIC DNA]</scope>
    <source>
        <strain evidence="20">IH1</strain>
    </source>
</reference>
<evidence type="ECO:0000259" key="19">
    <source>
        <dbReference type="PROSITE" id="PS50979"/>
    </source>
</evidence>
<dbReference type="GO" id="GO:0005524">
    <property type="term" value="F:ATP binding"/>
    <property type="evidence" value="ECO:0007669"/>
    <property type="project" value="UniProtKB-UniRule"/>
</dbReference>
<dbReference type="GeneID" id="10772662"/>
<dbReference type="PROSITE" id="PS50979">
    <property type="entry name" value="BC"/>
    <property type="match status" value="1"/>
</dbReference>
<comment type="subunit">
    <text evidence="14">Heterooctamer of four A and four B subunits.</text>
</comment>
<dbReference type="PROSITE" id="PS00866">
    <property type="entry name" value="CPSASE_1"/>
    <property type="match status" value="1"/>
</dbReference>
<proteinExistence type="predicted"/>
<evidence type="ECO:0000256" key="16">
    <source>
        <dbReference type="ARBA" id="ARBA00079226"/>
    </source>
</evidence>
<evidence type="ECO:0000256" key="15">
    <source>
        <dbReference type="ARBA" id="ARBA00073540"/>
    </source>
</evidence>
<sequence length="507" mass="56184">MFKKVLIANRGEIAVRVIRACQELGIKTVAVYSEADEHSLYTTLADECYCIGPPQASKSYLNIERIMTVAEKTGVDAIHPGYGFLSENPKFAKACEDRGIVFIGPPVEAIESMGSKINAKRIMKNAGVPVLPGREDPIEDPNEVIEVAEEIGYPVIIKASAGGGGMGMGVAYNKQELIETIESTKSIAQSAFGDSTVFIEKYLEKPRHIEIQILADKYGNVVHLGDRECSIQRRHQKLIEEAPAPIMTEELRVKMGEAAVKAAKAINYHSAGTVEFLYNNGEFYFLEMNTRVQVEHPITEIITGCDIVKEQIKIAAGEKLSFTQEDVEIRGHAIECRINAEDAVNDFIPSPGKIKHYRSPGGPGIRLDSGVYGGAEIPPYYDSLISKLIAYGRDRNEAIARMKRALSEYMILGVITNIPFHKAVVEEPDFIKGNISTHYIDDHAEYLKNKVVKYAMEARDDEKRFSEKIFHDSRKIVALAGGLNAYITSIASKNVNIGKKYSNDYND</sequence>
<dbReference type="AlphaFoldDB" id="F8ALC9"/>
<accession>F8ALC9</accession>
<evidence type="ECO:0000256" key="6">
    <source>
        <dbReference type="ARBA" id="ARBA00022432"/>
    </source>
</evidence>
<dbReference type="Pfam" id="PF00289">
    <property type="entry name" value="Biotin_carb_N"/>
    <property type="match status" value="1"/>
</dbReference>
<keyword evidence="7 20" id="KW-0436">Ligase</keyword>
<keyword evidence="12" id="KW-0670">Pyruvate</keyword>
<feature type="domain" description="ATP-grasp" evidence="18">
    <location>
        <begin position="120"/>
        <end position="316"/>
    </location>
</feature>
<dbReference type="EC" id="6.4.1.1" evidence="5"/>
<dbReference type="RefSeq" id="WP_013866703.1">
    <property type="nucleotide sequence ID" value="NC_015636.1"/>
</dbReference>
<evidence type="ECO:0000256" key="14">
    <source>
        <dbReference type="ARBA" id="ARBA00064342"/>
    </source>
</evidence>
<gene>
    <name evidence="20" type="ordered locus">Metok_0537</name>
</gene>
<protein>
    <recommendedName>
        <fullName evidence="15">Pyruvate carboxylase subunit A</fullName>
        <ecNumber evidence="5">6.4.1.1</ecNumber>
    </recommendedName>
    <alternativeName>
        <fullName evidence="16">Pyruvic carboxylase A</fullName>
    </alternativeName>
</protein>
<dbReference type="Pfam" id="PF02785">
    <property type="entry name" value="Biotin_carb_C"/>
    <property type="match status" value="1"/>
</dbReference>
<dbReference type="OrthoDB" id="31083at2157"/>
<dbReference type="GO" id="GO:0006094">
    <property type="term" value="P:gluconeogenesis"/>
    <property type="evidence" value="ECO:0007669"/>
    <property type="project" value="UniProtKB-KW"/>
</dbReference>
<evidence type="ECO:0000313" key="20">
    <source>
        <dbReference type="EMBL" id="AEH06517.1"/>
    </source>
</evidence>
<comment type="cofactor">
    <cofactor evidence="2">
        <name>Co(2+)</name>
        <dbReference type="ChEBI" id="CHEBI:48828"/>
    </cofactor>
</comment>
<evidence type="ECO:0000256" key="7">
    <source>
        <dbReference type="ARBA" id="ARBA00022598"/>
    </source>
</evidence>
<dbReference type="GO" id="GO:0046872">
    <property type="term" value="F:metal ion binding"/>
    <property type="evidence" value="ECO:0007669"/>
    <property type="project" value="InterPro"/>
</dbReference>
<dbReference type="InterPro" id="IPR050856">
    <property type="entry name" value="Biotin_carboxylase_complex"/>
</dbReference>
<evidence type="ECO:0000313" key="21">
    <source>
        <dbReference type="Proteomes" id="UP000009296"/>
    </source>
</evidence>
<feature type="domain" description="Biotin carboxylation" evidence="19">
    <location>
        <begin position="1"/>
        <end position="445"/>
    </location>
</feature>
<keyword evidence="10" id="KW-0460">Magnesium</keyword>
<evidence type="ECO:0000256" key="11">
    <source>
        <dbReference type="ARBA" id="ARBA00023267"/>
    </source>
</evidence>
<name>F8ALC9_METOI</name>
<dbReference type="PANTHER" id="PTHR18866">
    <property type="entry name" value="CARBOXYLASE:PYRUVATE/ACETYL-COA/PROPIONYL-COA CARBOXYLASE"/>
    <property type="match status" value="1"/>
</dbReference>
<dbReference type="InterPro" id="IPR005479">
    <property type="entry name" value="CPAse_ATP-bd"/>
</dbReference>
<dbReference type="SUPFAM" id="SSF52440">
    <property type="entry name" value="PreATP-grasp domain"/>
    <property type="match status" value="1"/>
</dbReference>
<dbReference type="STRING" id="647113.Metok_0537"/>
<comment type="catalytic activity">
    <reaction evidence="13">
        <text>hydrogencarbonate + pyruvate + ATP = oxaloacetate + ADP + phosphate + H(+)</text>
        <dbReference type="Rhea" id="RHEA:20844"/>
        <dbReference type="ChEBI" id="CHEBI:15361"/>
        <dbReference type="ChEBI" id="CHEBI:15378"/>
        <dbReference type="ChEBI" id="CHEBI:16452"/>
        <dbReference type="ChEBI" id="CHEBI:17544"/>
        <dbReference type="ChEBI" id="CHEBI:30616"/>
        <dbReference type="ChEBI" id="CHEBI:43474"/>
        <dbReference type="ChEBI" id="CHEBI:456216"/>
        <dbReference type="EC" id="6.4.1.1"/>
    </reaction>
</comment>
<dbReference type="PANTHER" id="PTHR18866:SF33">
    <property type="entry name" value="METHYLCROTONOYL-COA CARBOXYLASE SUBUNIT ALPHA, MITOCHONDRIAL-RELATED"/>
    <property type="match status" value="1"/>
</dbReference>
<dbReference type="Gene3D" id="3.30.470.20">
    <property type="entry name" value="ATP-grasp fold, B domain"/>
    <property type="match status" value="1"/>
</dbReference>
<dbReference type="InterPro" id="IPR005481">
    <property type="entry name" value="BC-like_N"/>
</dbReference>
<evidence type="ECO:0000256" key="17">
    <source>
        <dbReference type="PROSITE-ProRule" id="PRU00409"/>
    </source>
</evidence>
<dbReference type="PROSITE" id="PS50975">
    <property type="entry name" value="ATP_GRASP"/>
    <property type="match status" value="1"/>
</dbReference>
<dbReference type="SUPFAM" id="SSF56059">
    <property type="entry name" value="Glutathione synthetase ATP-binding domain-like"/>
    <property type="match status" value="1"/>
</dbReference>
<evidence type="ECO:0000256" key="5">
    <source>
        <dbReference type="ARBA" id="ARBA00013057"/>
    </source>
</evidence>
<comment type="function">
    <text evidence="3">Pyruvate carboxylase catalyzes a 2-step reaction, involving the ATP-dependent carboxylation of the covalently attached biotin in the first step and the transfer of the carboxyl group to pyruvate in the second.</text>
</comment>
<dbReference type="InterPro" id="IPR004549">
    <property type="entry name" value="Acetyl_CoA_COase_biotin_COase"/>
</dbReference>
<dbReference type="InterPro" id="IPR011054">
    <property type="entry name" value="Rudment_hybrid_motif"/>
</dbReference>